<dbReference type="AlphaFoldDB" id="A0A7Y9G7R9"/>
<organism evidence="2 3">
    <name type="scientific">Actinomadura citrea</name>
    <dbReference type="NCBI Taxonomy" id="46158"/>
    <lineage>
        <taxon>Bacteria</taxon>
        <taxon>Bacillati</taxon>
        <taxon>Actinomycetota</taxon>
        <taxon>Actinomycetes</taxon>
        <taxon>Streptosporangiales</taxon>
        <taxon>Thermomonosporaceae</taxon>
        <taxon>Actinomadura</taxon>
    </lineage>
</organism>
<evidence type="ECO:0000256" key="1">
    <source>
        <dbReference type="SAM" id="MobiDB-lite"/>
    </source>
</evidence>
<sequence>MAQPREWLQSHAARTRSGRQNNQEGGLLMATETPDAGGLTRWTTESDPEGPDSSRITPVLLTGEEPIRITPDWLWSPRAMKGAFGDLDFGKGRTTGKARRKVEDLVRGLRLSADPDTVADESVVYELRLASGGYRYVQGAYAGFNLGRASEHVLISGEPGMVLADRPETVSIVLGVCNGSNRATISTNPEGRRTGFQFGSRGAAESTPEFITSAGFVRPLSFYEENLARLSAVFAGNVMVHSPESVRYSVVVDVPWRGYWLYMYPELQQGQASARAYDRWREEVTRRSRLLTDHITNLLREVLGERSGETEIIYRDELAPLDGILADMGPGRVPDLQVLVDTMRNSGDELWNLILDPGVRSLVKARDSFLDPEIHSVQELCRASYAVAVLRRMLAGTVMSVNDYVEIPIEQSVQPWTKVLVEHGKLAFRGTSFAVYPFSHFVPQEEGAILYHRDPGRIVTVNDRSGISGFDHGEWVDPVDLLPRSYLW</sequence>
<dbReference type="Proteomes" id="UP000591272">
    <property type="component" value="Unassembled WGS sequence"/>
</dbReference>
<evidence type="ECO:0000313" key="3">
    <source>
        <dbReference type="Proteomes" id="UP000591272"/>
    </source>
</evidence>
<keyword evidence="3" id="KW-1185">Reference proteome</keyword>
<evidence type="ECO:0000313" key="2">
    <source>
        <dbReference type="EMBL" id="NYE11426.1"/>
    </source>
</evidence>
<reference evidence="2 3" key="1">
    <citation type="submission" date="2020-07" db="EMBL/GenBank/DDBJ databases">
        <title>Sequencing the genomes of 1000 actinobacteria strains.</title>
        <authorList>
            <person name="Klenk H.-P."/>
        </authorList>
    </citation>
    <scope>NUCLEOTIDE SEQUENCE [LARGE SCALE GENOMIC DNA]</scope>
    <source>
        <strain evidence="2 3">DSM 43461</strain>
    </source>
</reference>
<proteinExistence type="predicted"/>
<protein>
    <submittedName>
        <fullName evidence="2">Uncharacterized protein</fullName>
    </submittedName>
</protein>
<feature type="region of interest" description="Disordered" evidence="1">
    <location>
        <begin position="1"/>
        <end position="57"/>
    </location>
</feature>
<dbReference type="RefSeq" id="WP_179832801.1">
    <property type="nucleotide sequence ID" value="NZ_BMRD01000007.1"/>
</dbReference>
<comment type="caution">
    <text evidence="2">The sequence shown here is derived from an EMBL/GenBank/DDBJ whole genome shotgun (WGS) entry which is preliminary data.</text>
</comment>
<name>A0A7Y9G7R9_9ACTN</name>
<dbReference type="EMBL" id="JACCBT010000001">
    <property type="protein sequence ID" value="NYE11426.1"/>
    <property type="molecule type" value="Genomic_DNA"/>
</dbReference>
<gene>
    <name evidence="2" type="ORF">BJ999_001722</name>
</gene>
<accession>A0A7Y9G7R9</accession>